<accession>A0A834ERP5</accession>
<protein>
    <submittedName>
        <fullName evidence="1">Uncharacterized protein</fullName>
    </submittedName>
</protein>
<organism evidence="1 2">
    <name type="scientific">Phyllostomus discolor</name>
    <name type="common">pale spear-nosed bat</name>
    <dbReference type="NCBI Taxonomy" id="89673"/>
    <lineage>
        <taxon>Eukaryota</taxon>
        <taxon>Metazoa</taxon>
        <taxon>Chordata</taxon>
        <taxon>Craniata</taxon>
        <taxon>Vertebrata</taxon>
        <taxon>Euteleostomi</taxon>
        <taxon>Mammalia</taxon>
        <taxon>Eutheria</taxon>
        <taxon>Laurasiatheria</taxon>
        <taxon>Chiroptera</taxon>
        <taxon>Yangochiroptera</taxon>
        <taxon>Phyllostomidae</taxon>
        <taxon>Phyllostominae</taxon>
        <taxon>Phyllostomus</taxon>
    </lineage>
</organism>
<dbReference type="AlphaFoldDB" id="A0A834ERP5"/>
<evidence type="ECO:0000313" key="1">
    <source>
        <dbReference type="EMBL" id="KAF6130945.1"/>
    </source>
</evidence>
<dbReference type="Proteomes" id="UP000664940">
    <property type="component" value="Unassembled WGS sequence"/>
</dbReference>
<evidence type="ECO:0000313" key="2">
    <source>
        <dbReference type="Proteomes" id="UP000664940"/>
    </source>
</evidence>
<name>A0A834ERP5_9CHIR</name>
<comment type="caution">
    <text evidence="1">The sequence shown here is derived from an EMBL/GenBank/DDBJ whole genome shotgun (WGS) entry which is preliminary data.</text>
</comment>
<dbReference type="EMBL" id="JABVXQ010000001">
    <property type="protein sequence ID" value="KAF6130945.1"/>
    <property type="molecule type" value="Genomic_DNA"/>
</dbReference>
<gene>
    <name evidence="1" type="ORF">HJG60_007882</name>
</gene>
<proteinExistence type="predicted"/>
<sequence length="142" mass="15095">MGEQSERAKVDQPSGVQSLGLSYSTVSTNAISPPLSRFGHSAGSSPAAWNTLGCASEVKSYTLQRHGSRPLASRGGARSQSWHLQNAGTFRSGPAGCPYLHSIPSDPDEPSCPSPLILENNCLQKLLKQKLDGSRRFLSTQG</sequence>
<reference evidence="1 2" key="1">
    <citation type="journal article" date="2020" name="Nature">
        <title>Six reference-quality genomes reveal evolution of bat adaptations.</title>
        <authorList>
            <person name="Jebb D."/>
            <person name="Huang Z."/>
            <person name="Pippel M."/>
            <person name="Hughes G.M."/>
            <person name="Lavrichenko K."/>
            <person name="Devanna P."/>
            <person name="Winkler S."/>
            <person name="Jermiin L.S."/>
            <person name="Skirmuntt E.C."/>
            <person name="Katzourakis A."/>
            <person name="Burkitt-Gray L."/>
            <person name="Ray D.A."/>
            <person name="Sullivan K.A.M."/>
            <person name="Roscito J.G."/>
            <person name="Kirilenko B.M."/>
            <person name="Davalos L.M."/>
            <person name="Corthals A.P."/>
            <person name="Power M.L."/>
            <person name="Jones G."/>
            <person name="Ransome R.D."/>
            <person name="Dechmann D.K.N."/>
            <person name="Locatelli A.G."/>
            <person name="Puechmaille S.J."/>
            <person name="Fedrigo O."/>
            <person name="Jarvis E.D."/>
            <person name="Hiller M."/>
            <person name="Vernes S.C."/>
            <person name="Myers E.W."/>
            <person name="Teeling E.C."/>
        </authorList>
    </citation>
    <scope>NUCLEOTIDE SEQUENCE [LARGE SCALE GENOMIC DNA]</scope>
    <source>
        <strain evidence="1">Bat1K_MPI-CBG_1</strain>
    </source>
</reference>